<evidence type="ECO:0000256" key="10">
    <source>
        <dbReference type="ARBA" id="ARBA00023237"/>
    </source>
</evidence>
<protein>
    <submittedName>
        <fullName evidence="16">Iron complex outermembrane receptor protein</fullName>
    </submittedName>
</protein>
<proteinExistence type="inferred from homology"/>
<keyword evidence="6" id="KW-0408">Iron</keyword>
<dbReference type="InterPro" id="IPR012910">
    <property type="entry name" value="Plug_dom"/>
</dbReference>
<dbReference type="GO" id="GO:0006826">
    <property type="term" value="P:iron ion transport"/>
    <property type="evidence" value="ECO:0007669"/>
    <property type="project" value="UniProtKB-KW"/>
</dbReference>
<evidence type="ECO:0000256" key="8">
    <source>
        <dbReference type="ARBA" id="ARBA00023077"/>
    </source>
</evidence>
<evidence type="ECO:0000256" key="2">
    <source>
        <dbReference type="ARBA" id="ARBA00022448"/>
    </source>
</evidence>
<keyword evidence="10 11" id="KW-0998">Cell outer membrane</keyword>
<evidence type="ECO:0000256" key="13">
    <source>
        <dbReference type="SAM" id="SignalP"/>
    </source>
</evidence>
<dbReference type="InterPro" id="IPR039426">
    <property type="entry name" value="TonB-dep_rcpt-like"/>
</dbReference>
<dbReference type="CDD" id="cd01347">
    <property type="entry name" value="ligand_gated_channel"/>
    <property type="match status" value="1"/>
</dbReference>
<evidence type="ECO:0000256" key="11">
    <source>
        <dbReference type="PROSITE-ProRule" id="PRU01360"/>
    </source>
</evidence>
<accession>A0A841L399</accession>
<sequence>MLARHTILASLLLGSASAALAQAPVDEGEIIVTAQRRQQNIQEVPISVTAISADTLRARSANNVSDAVQFAPNVSVTAGPNGGDDGGFFIRGVGQLDNSIAVDPGVGVYVDDVYIARLQASSVELLDLARIEVLRGPQGTLFGRNTIGGAISLVTAQPSLEAIGVQARAIYGSRDRIDAAAAINVPLGDTVALRASASTRNQRGWGRNVYTGDTFGDIEDLSGRFKLLFQPNETFSATLSGDYLRGRGSPSHQVLLGFNPAAGITVPRPPFLGGPFFRPGVGPTGVPFPVGVGADRSTDRSLNFASTPAINDVDNGGVSLNITGDLGGVTLKSISAWRRYVETTFNDFDGTGFVLYDNASRLRQQQLSQELQLSGSIGSRGEFLVGAFYFTEDAFNAVDLCVGSNAPRLVDRCIRSRNQIWLDVSSFAGFGQASYDITDAISLVLGARWTTETKRQANTSVLDNRDGIMSVLPPVAIPAPGTARDALPFTQVEQTFTAFTPRVGVNVQLAPRVLAYASYAEGFKSGGFNGRPSSAAIIGYDPETVQSYELGLKTEFFDRLLRINASVFQSDYTNQQLLVFTAISGLFETRNAGDSRIRGFEVEADANISERLALRAAVGHLDAGYRTLSPQVAGITLDTPLPLTPRWTYSLSGEYRQPLGDRLGQLRLRADWQYRSRLSYQLEADPLEVQPGYGLLNLRATWALPDDRWQIAVFGTNVTDTEYLTNAQDTLAGNGTAFGGIGRPAEWGIEVGVKF</sequence>
<keyword evidence="3 11" id="KW-1134">Transmembrane beta strand</keyword>
<dbReference type="RefSeq" id="WP_184196075.1">
    <property type="nucleotide sequence ID" value="NZ_BMOX01000009.1"/>
</dbReference>
<dbReference type="SUPFAM" id="SSF56935">
    <property type="entry name" value="Porins"/>
    <property type="match status" value="1"/>
</dbReference>
<keyword evidence="17" id="KW-1185">Reference proteome</keyword>
<feature type="signal peptide" evidence="13">
    <location>
        <begin position="1"/>
        <end position="21"/>
    </location>
</feature>
<dbReference type="Gene3D" id="2.40.170.20">
    <property type="entry name" value="TonB-dependent receptor, beta-barrel domain"/>
    <property type="match status" value="2"/>
</dbReference>
<dbReference type="InterPro" id="IPR036942">
    <property type="entry name" value="Beta-barrel_TonB_sf"/>
</dbReference>
<keyword evidence="16" id="KW-0675">Receptor</keyword>
<feature type="domain" description="TonB-dependent receptor-like beta-barrel" evidence="14">
    <location>
        <begin position="286"/>
        <end position="718"/>
    </location>
</feature>
<evidence type="ECO:0000259" key="15">
    <source>
        <dbReference type="Pfam" id="PF07715"/>
    </source>
</evidence>
<comment type="caution">
    <text evidence="16">The sequence shown here is derived from an EMBL/GenBank/DDBJ whole genome shotgun (WGS) entry which is preliminary data.</text>
</comment>
<evidence type="ECO:0000313" key="17">
    <source>
        <dbReference type="Proteomes" id="UP000538147"/>
    </source>
</evidence>
<feature type="domain" description="TonB-dependent receptor plug" evidence="15">
    <location>
        <begin position="41"/>
        <end position="150"/>
    </location>
</feature>
<dbReference type="AlphaFoldDB" id="A0A841L399"/>
<comment type="similarity">
    <text evidence="11 12">Belongs to the TonB-dependent receptor family.</text>
</comment>
<evidence type="ECO:0000256" key="4">
    <source>
        <dbReference type="ARBA" id="ARBA00022496"/>
    </source>
</evidence>
<keyword evidence="9 11" id="KW-0472">Membrane</keyword>
<dbReference type="Pfam" id="PF07715">
    <property type="entry name" value="Plug"/>
    <property type="match status" value="1"/>
</dbReference>
<dbReference type="GO" id="GO:0009279">
    <property type="term" value="C:cell outer membrane"/>
    <property type="evidence" value="ECO:0007669"/>
    <property type="project" value="UniProtKB-SubCell"/>
</dbReference>
<evidence type="ECO:0000256" key="9">
    <source>
        <dbReference type="ARBA" id="ARBA00023136"/>
    </source>
</evidence>
<dbReference type="EMBL" id="JACIIV010000005">
    <property type="protein sequence ID" value="MBB6226766.1"/>
    <property type="molecule type" value="Genomic_DNA"/>
</dbReference>
<keyword evidence="2 11" id="KW-0813">Transport</keyword>
<gene>
    <name evidence="16" type="ORF">FHS79_000924</name>
</gene>
<evidence type="ECO:0000256" key="1">
    <source>
        <dbReference type="ARBA" id="ARBA00004571"/>
    </source>
</evidence>
<dbReference type="InterPro" id="IPR000531">
    <property type="entry name" value="Beta-barrel_TonB"/>
</dbReference>
<dbReference type="Pfam" id="PF00593">
    <property type="entry name" value="TonB_dep_Rec_b-barrel"/>
    <property type="match status" value="1"/>
</dbReference>
<name>A0A841L399_9SPHN</name>
<evidence type="ECO:0000259" key="14">
    <source>
        <dbReference type="Pfam" id="PF00593"/>
    </source>
</evidence>
<evidence type="ECO:0000256" key="3">
    <source>
        <dbReference type="ARBA" id="ARBA00022452"/>
    </source>
</evidence>
<dbReference type="PROSITE" id="PS52016">
    <property type="entry name" value="TONB_DEPENDENT_REC_3"/>
    <property type="match status" value="1"/>
</dbReference>
<dbReference type="Proteomes" id="UP000538147">
    <property type="component" value="Unassembled WGS sequence"/>
</dbReference>
<keyword evidence="5 11" id="KW-0812">Transmembrane</keyword>
<comment type="subcellular location">
    <subcellularLocation>
        <location evidence="1 11">Cell outer membrane</location>
        <topology evidence="1 11">Multi-pass membrane protein</topology>
    </subcellularLocation>
</comment>
<feature type="chain" id="PRO_5032709059" evidence="13">
    <location>
        <begin position="22"/>
        <end position="755"/>
    </location>
</feature>
<keyword evidence="13" id="KW-0732">Signal</keyword>
<reference evidence="16 17" key="1">
    <citation type="submission" date="2020-08" db="EMBL/GenBank/DDBJ databases">
        <title>Genomic Encyclopedia of Type Strains, Phase IV (KMG-IV): sequencing the most valuable type-strain genomes for metagenomic binning, comparative biology and taxonomic classification.</title>
        <authorList>
            <person name="Goeker M."/>
        </authorList>
    </citation>
    <scope>NUCLEOTIDE SEQUENCE [LARGE SCALE GENOMIC DNA]</scope>
    <source>
        <strain evidence="16 17">DSM 102189</strain>
    </source>
</reference>
<evidence type="ECO:0000313" key="16">
    <source>
        <dbReference type="EMBL" id="MBB6226766.1"/>
    </source>
</evidence>
<dbReference type="PANTHER" id="PTHR32552">
    <property type="entry name" value="FERRICHROME IRON RECEPTOR-RELATED"/>
    <property type="match status" value="1"/>
</dbReference>
<evidence type="ECO:0000256" key="5">
    <source>
        <dbReference type="ARBA" id="ARBA00022692"/>
    </source>
</evidence>
<keyword evidence="8 12" id="KW-0798">TonB box</keyword>
<evidence type="ECO:0000256" key="12">
    <source>
        <dbReference type="RuleBase" id="RU003357"/>
    </source>
</evidence>
<evidence type="ECO:0000256" key="7">
    <source>
        <dbReference type="ARBA" id="ARBA00023065"/>
    </source>
</evidence>
<keyword evidence="7" id="KW-0406">Ion transport</keyword>
<keyword evidence="4" id="KW-0410">Iron transport</keyword>
<organism evidence="16 17">
    <name type="scientific">Polymorphobacter multimanifer</name>
    <dbReference type="NCBI Taxonomy" id="1070431"/>
    <lineage>
        <taxon>Bacteria</taxon>
        <taxon>Pseudomonadati</taxon>
        <taxon>Pseudomonadota</taxon>
        <taxon>Alphaproteobacteria</taxon>
        <taxon>Sphingomonadales</taxon>
        <taxon>Sphingosinicellaceae</taxon>
        <taxon>Polymorphobacter</taxon>
    </lineage>
</organism>
<evidence type="ECO:0000256" key="6">
    <source>
        <dbReference type="ARBA" id="ARBA00023004"/>
    </source>
</evidence>
<dbReference type="PANTHER" id="PTHR32552:SF81">
    <property type="entry name" value="TONB-DEPENDENT OUTER MEMBRANE RECEPTOR"/>
    <property type="match status" value="1"/>
</dbReference>